<dbReference type="Gene3D" id="3.30.450.40">
    <property type="match status" value="1"/>
</dbReference>
<dbReference type="PANTHER" id="PTHR42878:SF15">
    <property type="entry name" value="BACTERIOPHYTOCHROME"/>
    <property type="match status" value="1"/>
</dbReference>
<dbReference type="InterPro" id="IPR003018">
    <property type="entry name" value="GAF"/>
</dbReference>
<dbReference type="InterPro" id="IPR003661">
    <property type="entry name" value="HisK_dim/P_dom"/>
</dbReference>
<dbReference type="Pfam" id="PF00512">
    <property type="entry name" value="HisKA"/>
    <property type="match status" value="1"/>
</dbReference>
<keyword evidence="8" id="KW-0418">Kinase</keyword>
<dbReference type="SMART" id="SM00387">
    <property type="entry name" value="HATPase_c"/>
    <property type="match status" value="1"/>
</dbReference>
<comment type="similarity">
    <text evidence="2">In the N-terminal section; belongs to the phytochrome family.</text>
</comment>
<evidence type="ECO:0000256" key="7">
    <source>
        <dbReference type="ARBA" id="ARBA00022679"/>
    </source>
</evidence>
<keyword evidence="7" id="KW-0808">Transferase</keyword>
<gene>
    <name evidence="13" type="ORF">BON30_26660</name>
</gene>
<dbReference type="Gene3D" id="3.30.450.20">
    <property type="entry name" value="PAS domain"/>
    <property type="match status" value="1"/>
</dbReference>
<dbReference type="InterPro" id="IPR050351">
    <property type="entry name" value="BphY/WalK/GraS-like"/>
</dbReference>
<dbReference type="Pfam" id="PF02518">
    <property type="entry name" value="HATPase_c"/>
    <property type="match status" value="1"/>
</dbReference>
<dbReference type="SMART" id="SM00065">
    <property type="entry name" value="GAF"/>
    <property type="match status" value="1"/>
</dbReference>
<dbReference type="InterPro" id="IPR001294">
    <property type="entry name" value="Phytochrome"/>
</dbReference>
<dbReference type="EC" id="2.7.13.3" evidence="3"/>
<keyword evidence="9" id="KW-0157">Chromophore</keyword>
<dbReference type="Gene3D" id="3.30.450.270">
    <property type="match status" value="1"/>
</dbReference>
<evidence type="ECO:0000256" key="5">
    <source>
        <dbReference type="ARBA" id="ARBA00022553"/>
    </source>
</evidence>
<dbReference type="Proteomes" id="UP000182229">
    <property type="component" value="Unassembled WGS sequence"/>
</dbReference>
<feature type="domain" description="Phytochrome chromophore attachment site" evidence="11">
    <location>
        <begin position="152"/>
        <end position="311"/>
    </location>
</feature>
<dbReference type="GO" id="GO:0030295">
    <property type="term" value="F:protein kinase activator activity"/>
    <property type="evidence" value="ECO:0007669"/>
    <property type="project" value="TreeGrafter"/>
</dbReference>
<dbReference type="Pfam" id="PF08446">
    <property type="entry name" value="PAS_2"/>
    <property type="match status" value="1"/>
</dbReference>
<evidence type="ECO:0000313" key="13">
    <source>
        <dbReference type="EMBL" id="OJH37769.1"/>
    </source>
</evidence>
<keyword evidence="5" id="KW-0597">Phosphoprotein</keyword>
<evidence type="ECO:0000256" key="6">
    <source>
        <dbReference type="ARBA" id="ARBA00022606"/>
    </source>
</evidence>
<dbReference type="InterPro" id="IPR003594">
    <property type="entry name" value="HATPase_dom"/>
</dbReference>
<sequence length="768" mass="86996">MSTESAGTAQVADLTNCDKEPIHIPGAIQPHGVLLVLREPALIICQISENTEALLGSRAQELLGRSLDSLLPASQVASTRASLLSDRLQDNNPLKLTLHGGDRERLFNGIAHRHQGRLFLELEPVAESESLPFFGFYHQARGAMSRLRDAKDLRALCEEGVREVRRLTGFDRVIIYRFDPDWNGQVLAEDRLETADPYMGLHFPASDIPRQARELYVLNLLRIIPAVDYVPARIVALPEEAAQGPLDMSFCVLRSVSPIHLEYLRNMGAGSSMSISLLQEGRLWGLISCTHMSGSKYVPYEVRTACEFVGQFMSSFISSKEGHEHYDQRIRTKSIQGRLLERMTRVVDFAAELCQSPPELLELTGATGAAVYFNGRMTIIGKAPEDEQLQGLIRWLSSQPASQEVFSTNSLLRHYPESEGFKDVAAGLIAASMSRGRHNYVLWFRPEVVQTLEWGGNPHKLVDVEDDQLRLHPRKSFALWKETVRGKSLPWKDYELEAARELRRNIIDIVLERSEELLKLNTELKRSNVELDSFAYAASHDLKEPLRGIHNYASLVLREDAEALRPTNRTRMDTVVRLTQRMESLINSLLHYSQVGRMELSLRETDLNDVLSSVLEVLKPRIEEARAEVRVPEPLPPARCDRVRMMEVFTNLITNALKYNDKEKRWVEIGSRRDPELGSVYYVRDNGIGIKPDYHEAIFRIFKRLHGRDKYGGGTGTGLTIVKRLIERHNGRIWVESTHGEGTTFFFTLDSEKEPVSELRPFGGESGR</sequence>
<dbReference type="GO" id="GO:0007234">
    <property type="term" value="P:osmosensory signaling via phosphorelay pathway"/>
    <property type="evidence" value="ECO:0007669"/>
    <property type="project" value="TreeGrafter"/>
</dbReference>
<dbReference type="InterPro" id="IPR016132">
    <property type="entry name" value="Phyto_chromo_attachment"/>
</dbReference>
<dbReference type="SMART" id="SM00388">
    <property type="entry name" value="HisKA"/>
    <property type="match status" value="1"/>
</dbReference>
<dbReference type="RefSeq" id="WP_071901238.1">
    <property type="nucleotide sequence ID" value="NZ_MPIN01000007.1"/>
</dbReference>
<dbReference type="CDD" id="cd00082">
    <property type="entry name" value="HisKA"/>
    <property type="match status" value="1"/>
</dbReference>
<evidence type="ECO:0000256" key="3">
    <source>
        <dbReference type="ARBA" id="ARBA00012438"/>
    </source>
</evidence>
<dbReference type="SUPFAM" id="SSF55874">
    <property type="entry name" value="ATPase domain of HSP90 chaperone/DNA topoisomerase II/histidine kinase"/>
    <property type="match status" value="1"/>
</dbReference>
<name>A0A1L9B671_9BACT</name>
<keyword evidence="10" id="KW-0675">Receptor</keyword>
<dbReference type="InterPro" id="IPR035965">
    <property type="entry name" value="PAS-like_dom_sf"/>
</dbReference>
<reference evidence="13 14" key="2">
    <citation type="submission" date="2016-12" db="EMBL/GenBank/DDBJ databases">
        <title>Draft Genome Sequence of Cystobacter ferrugineus Strain Cbfe23.</title>
        <authorList>
            <person name="Akbar S."/>
            <person name="Dowd S.E."/>
            <person name="Stevens D.C."/>
        </authorList>
    </citation>
    <scope>NUCLEOTIDE SEQUENCE [LARGE SCALE GENOMIC DNA]</scope>
    <source>
        <strain evidence="13 14">Cbfe23</strain>
    </source>
</reference>
<accession>A0A1L9B671</accession>
<reference evidence="14" key="1">
    <citation type="submission" date="2016-11" db="EMBL/GenBank/DDBJ databases">
        <authorList>
            <person name="Shukria A."/>
            <person name="Stevens D.C."/>
        </authorList>
    </citation>
    <scope>NUCLEOTIDE SEQUENCE [LARGE SCALE GENOMIC DNA]</scope>
    <source>
        <strain evidence="14">Cbfe23</strain>
    </source>
</reference>
<dbReference type="STRING" id="83449.BON30_26660"/>
<organism evidence="13 14">
    <name type="scientific">Cystobacter ferrugineus</name>
    <dbReference type="NCBI Taxonomy" id="83449"/>
    <lineage>
        <taxon>Bacteria</taxon>
        <taxon>Pseudomonadati</taxon>
        <taxon>Myxococcota</taxon>
        <taxon>Myxococcia</taxon>
        <taxon>Myxococcales</taxon>
        <taxon>Cystobacterineae</taxon>
        <taxon>Archangiaceae</taxon>
        <taxon>Cystobacter</taxon>
    </lineage>
</organism>
<dbReference type="InterPro" id="IPR036890">
    <property type="entry name" value="HATPase_C_sf"/>
</dbReference>
<dbReference type="PRINTS" id="PR01033">
    <property type="entry name" value="PHYTOCHROME"/>
</dbReference>
<dbReference type="InterPro" id="IPR029016">
    <property type="entry name" value="GAF-like_dom_sf"/>
</dbReference>
<dbReference type="Pfam" id="PF00360">
    <property type="entry name" value="PHY"/>
    <property type="match status" value="1"/>
</dbReference>
<evidence type="ECO:0000256" key="1">
    <source>
        <dbReference type="ARBA" id="ARBA00000085"/>
    </source>
</evidence>
<evidence type="ECO:0000256" key="9">
    <source>
        <dbReference type="ARBA" id="ARBA00022991"/>
    </source>
</evidence>
<evidence type="ECO:0000259" key="12">
    <source>
        <dbReference type="PROSITE" id="PS50109"/>
    </source>
</evidence>
<dbReference type="SUPFAM" id="SSF55781">
    <property type="entry name" value="GAF domain-like"/>
    <property type="match status" value="2"/>
</dbReference>
<dbReference type="SUPFAM" id="SSF55785">
    <property type="entry name" value="PYP-like sensor domain (PAS domain)"/>
    <property type="match status" value="1"/>
</dbReference>
<dbReference type="AlphaFoldDB" id="A0A1L9B671"/>
<dbReference type="Gene3D" id="3.30.565.10">
    <property type="entry name" value="Histidine kinase-like ATPase, C-terminal domain"/>
    <property type="match status" value="1"/>
</dbReference>
<comment type="catalytic activity">
    <reaction evidence="1">
        <text>ATP + protein L-histidine = ADP + protein N-phospho-L-histidine.</text>
        <dbReference type="EC" id="2.7.13.3"/>
    </reaction>
</comment>
<keyword evidence="4" id="KW-0600">Photoreceptor protein</keyword>
<evidence type="ECO:0000256" key="4">
    <source>
        <dbReference type="ARBA" id="ARBA00022543"/>
    </source>
</evidence>
<proteinExistence type="inferred from homology"/>
<dbReference type="InterPro" id="IPR013515">
    <property type="entry name" value="Phytochrome_cen-reg"/>
</dbReference>
<dbReference type="Pfam" id="PF01590">
    <property type="entry name" value="GAF"/>
    <property type="match status" value="1"/>
</dbReference>
<dbReference type="InterPro" id="IPR036097">
    <property type="entry name" value="HisK_dim/P_sf"/>
</dbReference>
<dbReference type="OrthoDB" id="5524356at2"/>
<dbReference type="PROSITE" id="PS50046">
    <property type="entry name" value="PHYTOCHROME_2"/>
    <property type="match status" value="1"/>
</dbReference>
<dbReference type="Gene3D" id="1.10.287.130">
    <property type="match status" value="1"/>
</dbReference>
<dbReference type="GO" id="GO:0000156">
    <property type="term" value="F:phosphorelay response regulator activity"/>
    <property type="evidence" value="ECO:0007669"/>
    <property type="project" value="TreeGrafter"/>
</dbReference>
<dbReference type="PROSITE" id="PS50109">
    <property type="entry name" value="HIS_KIN"/>
    <property type="match status" value="1"/>
</dbReference>
<protein>
    <recommendedName>
        <fullName evidence="3">histidine kinase</fullName>
        <ecNumber evidence="3">2.7.13.3</ecNumber>
    </recommendedName>
</protein>
<dbReference type="GO" id="GO:0009584">
    <property type="term" value="P:detection of visible light"/>
    <property type="evidence" value="ECO:0007669"/>
    <property type="project" value="InterPro"/>
</dbReference>
<evidence type="ECO:0000256" key="10">
    <source>
        <dbReference type="ARBA" id="ARBA00023170"/>
    </source>
</evidence>
<dbReference type="FunFam" id="3.30.565.10:FF:000006">
    <property type="entry name" value="Sensor histidine kinase WalK"/>
    <property type="match status" value="1"/>
</dbReference>
<dbReference type="EMBL" id="MPIN01000007">
    <property type="protein sequence ID" value="OJH37769.1"/>
    <property type="molecule type" value="Genomic_DNA"/>
</dbReference>
<feature type="domain" description="Histidine kinase" evidence="12">
    <location>
        <begin position="537"/>
        <end position="753"/>
    </location>
</feature>
<keyword evidence="6" id="KW-0716">Sensory transduction</keyword>
<dbReference type="PANTHER" id="PTHR42878">
    <property type="entry name" value="TWO-COMPONENT HISTIDINE KINASE"/>
    <property type="match status" value="1"/>
</dbReference>
<dbReference type="InterPro" id="IPR013654">
    <property type="entry name" value="PAS_2"/>
</dbReference>
<evidence type="ECO:0000256" key="2">
    <source>
        <dbReference type="ARBA" id="ARBA00006402"/>
    </source>
</evidence>
<dbReference type="GO" id="GO:0006355">
    <property type="term" value="P:regulation of DNA-templated transcription"/>
    <property type="evidence" value="ECO:0007669"/>
    <property type="project" value="InterPro"/>
</dbReference>
<dbReference type="GO" id="GO:0000155">
    <property type="term" value="F:phosphorelay sensor kinase activity"/>
    <property type="evidence" value="ECO:0007669"/>
    <property type="project" value="InterPro"/>
</dbReference>
<comment type="caution">
    <text evidence="13">The sequence shown here is derived from an EMBL/GenBank/DDBJ whole genome shotgun (WGS) entry which is preliminary data.</text>
</comment>
<dbReference type="SUPFAM" id="SSF47384">
    <property type="entry name" value="Homodimeric domain of signal transducing histidine kinase"/>
    <property type="match status" value="1"/>
</dbReference>
<dbReference type="GO" id="GO:0009881">
    <property type="term" value="F:photoreceptor activity"/>
    <property type="evidence" value="ECO:0007669"/>
    <property type="project" value="UniProtKB-KW"/>
</dbReference>
<dbReference type="InterPro" id="IPR005467">
    <property type="entry name" value="His_kinase_dom"/>
</dbReference>
<evidence type="ECO:0000259" key="11">
    <source>
        <dbReference type="PROSITE" id="PS50046"/>
    </source>
</evidence>
<evidence type="ECO:0000313" key="14">
    <source>
        <dbReference type="Proteomes" id="UP000182229"/>
    </source>
</evidence>
<dbReference type="InterPro" id="IPR043150">
    <property type="entry name" value="Phytochrome_PHY_sf"/>
</dbReference>
<evidence type="ECO:0000256" key="8">
    <source>
        <dbReference type="ARBA" id="ARBA00022777"/>
    </source>
</evidence>
<keyword evidence="14" id="KW-1185">Reference proteome</keyword>